<protein>
    <submittedName>
        <fullName evidence="1">Uncharacterized protein</fullName>
    </submittedName>
</protein>
<dbReference type="OrthoDB" id="2454083at2"/>
<gene>
    <name evidence="1" type="ORF">FG384_06265</name>
</gene>
<dbReference type="EMBL" id="VDGI01000004">
    <property type="protein sequence ID" value="TQR20694.1"/>
    <property type="molecule type" value="Genomic_DNA"/>
</dbReference>
<keyword evidence="2" id="KW-1185">Reference proteome</keyword>
<evidence type="ECO:0000313" key="1">
    <source>
        <dbReference type="EMBL" id="TQR20694.1"/>
    </source>
</evidence>
<organism evidence="1 2">
    <name type="scientific">Psychrobacillus vulpis</name>
    <dbReference type="NCBI Taxonomy" id="2325572"/>
    <lineage>
        <taxon>Bacteria</taxon>
        <taxon>Bacillati</taxon>
        <taxon>Bacillota</taxon>
        <taxon>Bacilli</taxon>
        <taxon>Bacillales</taxon>
        <taxon>Bacillaceae</taxon>
        <taxon>Psychrobacillus</taxon>
    </lineage>
</organism>
<dbReference type="Proteomes" id="UP000316626">
    <property type="component" value="Unassembled WGS sequence"/>
</dbReference>
<accession>A0A544TTC9</accession>
<reference evidence="1 2" key="1">
    <citation type="submission" date="2019-06" db="EMBL/GenBank/DDBJ databases">
        <title>Psychrobacillus vulpis sp. nov., a new species isolated from feces of a red fox that inhabits in The Tablas de Daimiel Natural Park, Albacete, Spain.</title>
        <authorList>
            <person name="Rodriguez M."/>
            <person name="Reina J.C."/>
            <person name="Bejar V."/>
            <person name="Llamas I."/>
        </authorList>
    </citation>
    <scope>NUCLEOTIDE SEQUENCE [LARGE SCALE GENOMIC DNA]</scope>
    <source>
        <strain evidence="1 2">Z8</strain>
    </source>
</reference>
<dbReference type="AlphaFoldDB" id="A0A544TTC9"/>
<name>A0A544TTC9_9BACI</name>
<dbReference type="RefSeq" id="WP_142641733.1">
    <property type="nucleotide sequence ID" value="NZ_VDGI01000004.1"/>
</dbReference>
<evidence type="ECO:0000313" key="2">
    <source>
        <dbReference type="Proteomes" id="UP000316626"/>
    </source>
</evidence>
<proteinExistence type="predicted"/>
<sequence>MIKSFQLLFKGRVSTDKLQTVEDIRKFVVSELLDELTHPRARQSIHKKYEIAVNRITQSDLSDMDQQKLITIYREEYMKLSTVDET</sequence>
<comment type="caution">
    <text evidence="1">The sequence shown here is derived from an EMBL/GenBank/DDBJ whole genome shotgun (WGS) entry which is preliminary data.</text>
</comment>